<comment type="subcellular location">
    <subcellularLocation>
        <location evidence="1">Cell membrane</location>
        <topology evidence="1">Single-pass type I membrane protein</topology>
    </subcellularLocation>
</comment>
<feature type="chain" id="PRO_5032532151" description="Leucine-rich repeat-containing N-terminal plant-type domain-containing protein" evidence="11">
    <location>
        <begin position="29"/>
        <end position="552"/>
    </location>
</feature>
<keyword evidence="7" id="KW-0677">Repeat</keyword>
<evidence type="ECO:0000256" key="11">
    <source>
        <dbReference type="SAM" id="SignalP"/>
    </source>
</evidence>
<keyword evidence="4" id="KW-0433">Leucine-rich repeat</keyword>
<evidence type="ECO:0000256" key="10">
    <source>
        <dbReference type="ARBA" id="ARBA00023180"/>
    </source>
</evidence>
<evidence type="ECO:0000256" key="2">
    <source>
        <dbReference type="ARBA" id="ARBA00009592"/>
    </source>
</evidence>
<dbReference type="GO" id="GO:0005886">
    <property type="term" value="C:plasma membrane"/>
    <property type="evidence" value="ECO:0007669"/>
    <property type="project" value="UniProtKB-SubCell"/>
</dbReference>
<dbReference type="SMART" id="SM00369">
    <property type="entry name" value="LRR_TYP"/>
    <property type="match status" value="5"/>
</dbReference>
<dbReference type="InterPro" id="IPR032675">
    <property type="entry name" value="LRR_dom_sf"/>
</dbReference>
<evidence type="ECO:0000259" key="12">
    <source>
        <dbReference type="Pfam" id="PF08263"/>
    </source>
</evidence>
<dbReference type="PANTHER" id="PTHR48063">
    <property type="entry name" value="LRR RECEPTOR-LIKE KINASE"/>
    <property type="match status" value="1"/>
</dbReference>
<dbReference type="InterPro" id="IPR013210">
    <property type="entry name" value="LRR_N_plant-typ"/>
</dbReference>
<evidence type="ECO:0000256" key="4">
    <source>
        <dbReference type="ARBA" id="ARBA00022614"/>
    </source>
</evidence>
<dbReference type="PANTHER" id="PTHR48063:SF108">
    <property type="entry name" value="LEUCINE-RICH REPEAT-CONTAINING N-TERMINAL PLANT-TYPE DOMAIN-CONTAINING PROTEIN"/>
    <property type="match status" value="1"/>
</dbReference>
<keyword evidence="15" id="KW-1185">Reference proteome</keyword>
<evidence type="ECO:0000256" key="8">
    <source>
        <dbReference type="ARBA" id="ARBA00022989"/>
    </source>
</evidence>
<comment type="caution">
    <text evidence="14">The sequence shown here is derived from an EMBL/GenBank/DDBJ whole genome shotgun (WGS) entry which is preliminary data.</text>
</comment>
<evidence type="ECO:0000256" key="3">
    <source>
        <dbReference type="ARBA" id="ARBA00022475"/>
    </source>
</evidence>
<dbReference type="InterPro" id="IPR046956">
    <property type="entry name" value="RLP23-like"/>
</dbReference>
<evidence type="ECO:0000256" key="5">
    <source>
        <dbReference type="ARBA" id="ARBA00022692"/>
    </source>
</evidence>
<dbReference type="SUPFAM" id="SSF52047">
    <property type="entry name" value="RNI-like"/>
    <property type="match status" value="1"/>
</dbReference>
<name>A0A835F1I7_9POAL</name>
<keyword evidence="3" id="KW-1003">Cell membrane</keyword>
<keyword evidence="8" id="KW-1133">Transmembrane helix</keyword>
<feature type="domain" description="Disease resistance R13L4/SHOC-2-like LRR" evidence="13">
    <location>
        <begin position="114"/>
        <end position="239"/>
    </location>
</feature>
<keyword evidence="6 11" id="KW-0732">Signal</keyword>
<dbReference type="OrthoDB" id="1739302at2759"/>
<sequence length="552" mass="61362">MAAAPRPSFHGAAVMGLLLFFLGPTVAALSLSSAKTFNGSCIEAEREALFSFKAGVTSDPSRRLRSWRGQDCCHWYGVRCSTRTGHVVKLDLRNGFFQYRFLRDDEQVVNSLGGQISSSLLALRHLKHLDLSGNVLGGGTSIPEFIGSLKSLTYLNLSYINFGGRVLPQLGNLTKLVYLDIQLDDDAFAYSADVSWIARLRSLEYLDMSGLKLSAVVDWVHAVNNLPKLRVLHLSDCELNTSIPSLQHHNFTVLEELDLSDNNSLLLRPIGTGILRMIDLRSNNIVGDIRDLIQRLPKCSWNSVQDLNLVESNITGMALKSAFNLSSLRILDIASNQLNGSVPVEIGALKFLTELSIGNNSLIGVISEDHLSGLVDTIPDWFWTTFSNAKTLDLSYNQISGVIPESICRLSYLRLLDFSKNQLTGGIPDCDRKELKQWDRSSSNNASRVNSASSYGFEIRTLLLNNNSLSGHIPIEITRFVNLRILDLANNTFSGVIPQSLVNLEALTNDVTYLPDNPFELLYQCVLEIRQHKNIQSDGMEMISLKWISIWV</sequence>
<dbReference type="AlphaFoldDB" id="A0A835F1I7"/>
<evidence type="ECO:0000259" key="13">
    <source>
        <dbReference type="Pfam" id="PF23598"/>
    </source>
</evidence>
<gene>
    <name evidence="14" type="ORF">HU200_020195</name>
</gene>
<organism evidence="14 15">
    <name type="scientific">Digitaria exilis</name>
    <dbReference type="NCBI Taxonomy" id="1010633"/>
    <lineage>
        <taxon>Eukaryota</taxon>
        <taxon>Viridiplantae</taxon>
        <taxon>Streptophyta</taxon>
        <taxon>Embryophyta</taxon>
        <taxon>Tracheophyta</taxon>
        <taxon>Spermatophyta</taxon>
        <taxon>Magnoliopsida</taxon>
        <taxon>Liliopsida</taxon>
        <taxon>Poales</taxon>
        <taxon>Poaceae</taxon>
        <taxon>PACMAD clade</taxon>
        <taxon>Panicoideae</taxon>
        <taxon>Panicodae</taxon>
        <taxon>Paniceae</taxon>
        <taxon>Anthephorinae</taxon>
        <taxon>Digitaria</taxon>
    </lineage>
</organism>
<keyword evidence="5" id="KW-0812">Transmembrane</keyword>
<keyword evidence="10" id="KW-0325">Glycoprotein</keyword>
<evidence type="ECO:0008006" key="16">
    <source>
        <dbReference type="Google" id="ProtNLM"/>
    </source>
</evidence>
<dbReference type="Gene3D" id="3.80.10.10">
    <property type="entry name" value="Ribonuclease Inhibitor"/>
    <property type="match status" value="4"/>
</dbReference>
<evidence type="ECO:0000313" key="14">
    <source>
        <dbReference type="EMBL" id="KAF8725652.1"/>
    </source>
</evidence>
<accession>A0A835F1I7</accession>
<dbReference type="Proteomes" id="UP000636709">
    <property type="component" value="Unassembled WGS sequence"/>
</dbReference>
<evidence type="ECO:0000256" key="6">
    <source>
        <dbReference type="ARBA" id="ARBA00022729"/>
    </source>
</evidence>
<evidence type="ECO:0000313" key="15">
    <source>
        <dbReference type="Proteomes" id="UP000636709"/>
    </source>
</evidence>
<keyword evidence="9" id="KW-0472">Membrane</keyword>
<dbReference type="EMBL" id="JACEFO010001653">
    <property type="protein sequence ID" value="KAF8725652.1"/>
    <property type="molecule type" value="Genomic_DNA"/>
</dbReference>
<proteinExistence type="inferred from homology"/>
<dbReference type="InterPro" id="IPR001611">
    <property type="entry name" value="Leu-rich_rpt"/>
</dbReference>
<dbReference type="InterPro" id="IPR003591">
    <property type="entry name" value="Leu-rich_rpt_typical-subtyp"/>
</dbReference>
<dbReference type="Pfam" id="PF08263">
    <property type="entry name" value="LRRNT_2"/>
    <property type="match status" value="1"/>
</dbReference>
<protein>
    <recommendedName>
        <fullName evidence="16">Leucine-rich repeat-containing N-terminal plant-type domain-containing protein</fullName>
    </recommendedName>
</protein>
<dbReference type="Pfam" id="PF00560">
    <property type="entry name" value="LRR_1"/>
    <property type="match status" value="3"/>
</dbReference>
<dbReference type="Pfam" id="PF23598">
    <property type="entry name" value="LRR_14"/>
    <property type="match status" value="1"/>
</dbReference>
<feature type="domain" description="Leucine-rich repeat-containing N-terminal plant-type" evidence="12">
    <location>
        <begin position="44"/>
        <end position="81"/>
    </location>
</feature>
<comment type="similarity">
    <text evidence="2">Belongs to the RLP family.</text>
</comment>
<dbReference type="InterPro" id="IPR055414">
    <property type="entry name" value="LRR_R13L4/SHOC2-like"/>
</dbReference>
<evidence type="ECO:0000256" key="1">
    <source>
        <dbReference type="ARBA" id="ARBA00004251"/>
    </source>
</evidence>
<feature type="signal peptide" evidence="11">
    <location>
        <begin position="1"/>
        <end position="28"/>
    </location>
</feature>
<evidence type="ECO:0000256" key="9">
    <source>
        <dbReference type="ARBA" id="ARBA00023136"/>
    </source>
</evidence>
<evidence type="ECO:0000256" key="7">
    <source>
        <dbReference type="ARBA" id="ARBA00022737"/>
    </source>
</evidence>
<reference evidence="14" key="1">
    <citation type="submission" date="2020-07" db="EMBL/GenBank/DDBJ databases">
        <title>Genome sequence and genetic diversity analysis of an under-domesticated orphan crop, white fonio (Digitaria exilis).</title>
        <authorList>
            <person name="Bennetzen J.L."/>
            <person name="Chen S."/>
            <person name="Ma X."/>
            <person name="Wang X."/>
            <person name="Yssel A.E.J."/>
            <person name="Chaluvadi S.R."/>
            <person name="Johnson M."/>
            <person name="Gangashetty P."/>
            <person name="Hamidou F."/>
            <person name="Sanogo M.D."/>
            <person name="Zwaenepoel A."/>
            <person name="Wallace J."/>
            <person name="Van De Peer Y."/>
            <person name="Van Deynze A."/>
        </authorList>
    </citation>
    <scope>NUCLEOTIDE SEQUENCE</scope>
    <source>
        <tissue evidence="14">Leaves</tissue>
    </source>
</reference>